<dbReference type="GO" id="GO:0008270">
    <property type="term" value="F:zinc ion binding"/>
    <property type="evidence" value="ECO:0007669"/>
    <property type="project" value="UniProtKB-KW"/>
</dbReference>
<comment type="subunit">
    <text evidence="1">Component of the ribosome quality control complex (RQC).</text>
</comment>
<dbReference type="EC" id="2.3.2.27" evidence="1"/>
<dbReference type="UniPathway" id="UPA00143"/>
<dbReference type="PANTHER" id="PTHR12389">
    <property type="entry name" value="ZINC FINGER PROTEIN 294"/>
    <property type="match status" value="1"/>
</dbReference>
<dbReference type="InterPro" id="IPR039795">
    <property type="entry name" value="LTN1/Rkr1"/>
</dbReference>
<dbReference type="PANTHER" id="PTHR12389:SF0">
    <property type="entry name" value="E3 UBIQUITIN-PROTEIN LIGASE LISTERIN"/>
    <property type="match status" value="1"/>
</dbReference>
<proteinExistence type="inferred from homology"/>
<keyword evidence="1" id="KW-0479">Metal-binding</keyword>
<protein>
    <recommendedName>
        <fullName evidence="1">E3 ubiquitin-protein ligase listerin</fullName>
        <ecNumber evidence="1">2.3.2.27</ecNumber>
    </recommendedName>
    <alternativeName>
        <fullName evidence="1">RING-type E3 ubiquitin transferase listerin</fullName>
    </alternativeName>
</protein>
<comment type="function">
    <text evidence="1">E3 ubiquitin-protein ligase. Component of the ribosome quality control complex (RQC), a ribosome-associated complex that mediates ubiquitination and extraction of incompletely synthesized nascent chains for proteasomal degradation.</text>
</comment>
<dbReference type="GO" id="GO:0043023">
    <property type="term" value="F:ribosomal large subunit binding"/>
    <property type="evidence" value="ECO:0007669"/>
    <property type="project" value="TreeGrafter"/>
</dbReference>
<dbReference type="FunFam" id="1.25.10.10:FF:001251">
    <property type="entry name" value="Predicted protein"/>
    <property type="match status" value="1"/>
</dbReference>
<sequence>MGGKNKQRTKGNLRPSNSGRAAELLAKEQGTVPGFIGFGTFQSDLGYVPAVQGAEEIDSLVDSDFRMVLRKLSKKDVTTKLKAMQEFGTMCTERDTEIVKGVLPYWPRIFCKISLDHDRRVREATQQAFEKLILKVKKHLAPYLKTVMGYWLMAQCDAYAPAASAAKDAFEAAFPPSKQPEAIAFCKDEVISVLQDHLIRETPDTLSDPQTVPEEEREAKFFRVVTCSLLALKKLLCLLPDNELDSLEEKFKSLLSQNKFWKYGKHSIPQIRSAYFELVSALCQRIPRLMKDEASKVSSSVLLSIDDSDPIVCPALWEAVLYTLTTIEDCWLHVNAKKSVFPKLSAVVREGGRGLATVIYPYLLPFISKLPQSIIAPKLDFFKNFLTSLVAGLSTERIKTSFSECSAVVSAFFECLRFIMQQNLGEEEIEEMLINDQLIPFIDEVLKDPRLQDGQLFDHLAETLSSWETKADMEKDDKIAPNLAKVLLSFWERLSEICAEKIDEPEADVKSVLGVSSLLQVLQKPKSSLKSNKKFVKVRFADEMPESNKENEKCVSSEGENSEGSELMAEPPASHRCSDVISPLRRKPLENLVCRLAEMSINYINDQKSEQHLRFLSTLLFSFSSTQVFKVLLGDKKERIIKSKPLEIATLIQRNPAVQFLYQKLIGWLNEEQRKESSFLVDILYSALCCCDNNKERKDVLDNLTEVDLKWNSVLQIIEKIALK</sequence>
<dbReference type="InterPro" id="IPR011989">
    <property type="entry name" value="ARM-like"/>
</dbReference>
<feature type="region of interest" description="Disordered" evidence="2">
    <location>
        <begin position="547"/>
        <end position="573"/>
    </location>
</feature>
<feature type="compositionally biased region" description="Low complexity" evidence="2">
    <location>
        <begin position="556"/>
        <end position="566"/>
    </location>
</feature>
<dbReference type="Gene3D" id="1.25.10.10">
    <property type="entry name" value="Leucine-rich Repeat Variant"/>
    <property type="match status" value="1"/>
</dbReference>
<reference evidence="4 5" key="1">
    <citation type="journal article" date="2020" name="Nature">
        <title>Six reference-quality genomes reveal evolution of bat adaptations.</title>
        <authorList>
            <person name="Jebb D."/>
            <person name="Huang Z."/>
            <person name="Pippel M."/>
            <person name="Hughes G.M."/>
            <person name="Lavrichenko K."/>
            <person name="Devanna P."/>
            <person name="Winkler S."/>
            <person name="Jermiin L.S."/>
            <person name="Skirmuntt E.C."/>
            <person name="Katzourakis A."/>
            <person name="Burkitt-Gray L."/>
            <person name="Ray D.A."/>
            <person name="Sullivan K.A.M."/>
            <person name="Roscito J.G."/>
            <person name="Kirilenko B.M."/>
            <person name="Davalos L.M."/>
            <person name="Corthals A.P."/>
            <person name="Power M.L."/>
            <person name="Jones G."/>
            <person name="Ransome R.D."/>
            <person name="Dechmann D.K.N."/>
            <person name="Locatelli A.G."/>
            <person name="Puechmaille S.J."/>
            <person name="Fedrigo O."/>
            <person name="Jarvis E.D."/>
            <person name="Hiller M."/>
            <person name="Vernes S.C."/>
            <person name="Myers E.W."/>
            <person name="Teeling E.C."/>
        </authorList>
    </citation>
    <scope>NUCLEOTIDE SEQUENCE [LARGE SCALE GENOMIC DNA]</scope>
    <source>
        <strain evidence="4">MRhiFer1</strain>
        <tissue evidence="4">Lung</tissue>
    </source>
</reference>
<dbReference type="GO" id="GO:0072344">
    <property type="term" value="P:rescue of stalled ribosome"/>
    <property type="evidence" value="ECO:0007669"/>
    <property type="project" value="UniProtKB-UniRule"/>
</dbReference>
<dbReference type="Pfam" id="PF22958">
    <property type="entry name" value="Ltn1_1st"/>
    <property type="match status" value="1"/>
</dbReference>
<accession>A0A7J8AFV2</accession>
<evidence type="ECO:0000256" key="2">
    <source>
        <dbReference type="SAM" id="MobiDB-lite"/>
    </source>
</evidence>
<dbReference type="GO" id="GO:1990116">
    <property type="term" value="P:ribosome-associated ubiquitin-dependent protein catabolic process"/>
    <property type="evidence" value="ECO:0007669"/>
    <property type="project" value="UniProtKB-UniRule"/>
</dbReference>
<evidence type="ECO:0000259" key="3">
    <source>
        <dbReference type="Pfam" id="PF22958"/>
    </source>
</evidence>
<keyword evidence="1" id="KW-0808">Transferase</keyword>
<dbReference type="GO" id="GO:0016567">
    <property type="term" value="P:protein ubiquitination"/>
    <property type="evidence" value="ECO:0007669"/>
    <property type="project" value="UniProtKB-UniPathway"/>
</dbReference>
<keyword evidence="1" id="KW-0862">Zinc</keyword>
<dbReference type="GO" id="GO:0005829">
    <property type="term" value="C:cytosol"/>
    <property type="evidence" value="ECO:0007669"/>
    <property type="project" value="UniProtKB-UniRule"/>
</dbReference>
<dbReference type="GO" id="GO:1990112">
    <property type="term" value="C:RQC complex"/>
    <property type="evidence" value="ECO:0007669"/>
    <property type="project" value="UniProtKB-UniRule"/>
</dbReference>
<dbReference type="SUPFAM" id="SSF48371">
    <property type="entry name" value="ARM repeat"/>
    <property type="match status" value="1"/>
</dbReference>
<evidence type="ECO:0000313" key="4">
    <source>
        <dbReference type="EMBL" id="KAF6385089.1"/>
    </source>
</evidence>
<comment type="pathway">
    <text evidence="1">Protein modification; protein ubiquitination.</text>
</comment>
<feature type="domain" description="E3 ubiquitin-protein ligase listerin N-terminal" evidence="3">
    <location>
        <begin position="61"/>
        <end position="370"/>
    </location>
</feature>
<keyword evidence="1" id="KW-0863">Zinc-finger</keyword>
<evidence type="ECO:0000256" key="1">
    <source>
        <dbReference type="RuleBase" id="RU367090"/>
    </source>
</evidence>
<name>A0A7J8AFV2_RHIFE</name>
<comment type="similarity">
    <text evidence="1">Belongs to the LTN1 family.</text>
</comment>
<dbReference type="EMBL" id="JACAGC010000002">
    <property type="protein sequence ID" value="KAF6385089.1"/>
    <property type="molecule type" value="Genomic_DNA"/>
</dbReference>
<dbReference type="InterPro" id="IPR016024">
    <property type="entry name" value="ARM-type_fold"/>
</dbReference>
<keyword evidence="1" id="KW-0833">Ubl conjugation pathway</keyword>
<comment type="catalytic activity">
    <reaction evidence="1">
        <text>S-ubiquitinyl-[E2 ubiquitin-conjugating enzyme]-L-cysteine + [acceptor protein]-L-lysine = [E2 ubiquitin-conjugating enzyme]-L-cysteine + N(6)-ubiquitinyl-[acceptor protein]-L-lysine.</text>
        <dbReference type="EC" id="2.3.2.27"/>
    </reaction>
</comment>
<dbReference type="GO" id="GO:0061630">
    <property type="term" value="F:ubiquitin protein ligase activity"/>
    <property type="evidence" value="ECO:0007669"/>
    <property type="project" value="UniProtKB-UniRule"/>
</dbReference>
<organism evidence="4 5">
    <name type="scientific">Rhinolophus ferrumequinum</name>
    <name type="common">Greater horseshoe bat</name>
    <dbReference type="NCBI Taxonomy" id="59479"/>
    <lineage>
        <taxon>Eukaryota</taxon>
        <taxon>Metazoa</taxon>
        <taxon>Chordata</taxon>
        <taxon>Craniata</taxon>
        <taxon>Vertebrata</taxon>
        <taxon>Euteleostomi</taxon>
        <taxon>Mammalia</taxon>
        <taxon>Eutheria</taxon>
        <taxon>Laurasiatheria</taxon>
        <taxon>Chiroptera</taxon>
        <taxon>Yinpterochiroptera</taxon>
        <taxon>Rhinolophoidea</taxon>
        <taxon>Rhinolophidae</taxon>
        <taxon>Rhinolophinae</taxon>
        <taxon>Rhinolophus</taxon>
    </lineage>
</organism>
<dbReference type="AlphaFoldDB" id="A0A7J8AFV2"/>
<dbReference type="InterPro" id="IPR054476">
    <property type="entry name" value="Ltn1_N"/>
</dbReference>
<evidence type="ECO:0000313" key="5">
    <source>
        <dbReference type="Proteomes" id="UP000585614"/>
    </source>
</evidence>
<gene>
    <name evidence="4" type="ORF">mRhiFer1_010510</name>
</gene>
<dbReference type="Proteomes" id="UP000585614">
    <property type="component" value="Unassembled WGS sequence"/>
</dbReference>
<comment type="caution">
    <text evidence="4">The sequence shown here is derived from an EMBL/GenBank/DDBJ whole genome shotgun (WGS) entry which is preliminary data.</text>
</comment>